<keyword evidence="3" id="KW-1185">Reference proteome</keyword>
<feature type="transmembrane region" description="Helical" evidence="1">
    <location>
        <begin position="20"/>
        <end position="39"/>
    </location>
</feature>
<dbReference type="Proteomes" id="UP001430953">
    <property type="component" value="Unassembled WGS sequence"/>
</dbReference>
<accession>A0AAW2EHE1</accession>
<proteinExistence type="predicted"/>
<evidence type="ECO:0000256" key="1">
    <source>
        <dbReference type="SAM" id="Phobius"/>
    </source>
</evidence>
<protein>
    <submittedName>
        <fullName evidence="2">Uncharacterized protein</fullName>
    </submittedName>
</protein>
<keyword evidence="1" id="KW-0812">Transmembrane</keyword>
<reference evidence="2 3" key="1">
    <citation type="submission" date="2023-03" db="EMBL/GenBank/DDBJ databases">
        <title>High recombination rates correlate with genetic variation in Cardiocondyla obscurior ants.</title>
        <authorList>
            <person name="Errbii M."/>
        </authorList>
    </citation>
    <scope>NUCLEOTIDE SEQUENCE [LARGE SCALE GENOMIC DNA]</scope>
    <source>
        <strain evidence="2">Alpha-2009</strain>
        <tissue evidence="2">Whole body</tissue>
    </source>
</reference>
<keyword evidence="1" id="KW-0472">Membrane</keyword>
<dbReference type="EMBL" id="JADYXP020000024">
    <property type="protein sequence ID" value="KAL0101671.1"/>
    <property type="molecule type" value="Genomic_DNA"/>
</dbReference>
<evidence type="ECO:0000313" key="3">
    <source>
        <dbReference type="Proteomes" id="UP001430953"/>
    </source>
</evidence>
<dbReference type="AlphaFoldDB" id="A0AAW2EHE1"/>
<keyword evidence="1" id="KW-1133">Transmembrane helix</keyword>
<evidence type="ECO:0000313" key="2">
    <source>
        <dbReference type="EMBL" id="KAL0101671.1"/>
    </source>
</evidence>
<organism evidence="2 3">
    <name type="scientific">Cardiocondyla obscurior</name>
    <dbReference type="NCBI Taxonomy" id="286306"/>
    <lineage>
        <taxon>Eukaryota</taxon>
        <taxon>Metazoa</taxon>
        <taxon>Ecdysozoa</taxon>
        <taxon>Arthropoda</taxon>
        <taxon>Hexapoda</taxon>
        <taxon>Insecta</taxon>
        <taxon>Pterygota</taxon>
        <taxon>Neoptera</taxon>
        <taxon>Endopterygota</taxon>
        <taxon>Hymenoptera</taxon>
        <taxon>Apocrita</taxon>
        <taxon>Aculeata</taxon>
        <taxon>Formicoidea</taxon>
        <taxon>Formicidae</taxon>
        <taxon>Myrmicinae</taxon>
        <taxon>Cardiocondyla</taxon>
    </lineage>
</organism>
<comment type="caution">
    <text evidence="2">The sequence shown here is derived from an EMBL/GenBank/DDBJ whole genome shotgun (WGS) entry which is preliminary data.</text>
</comment>
<name>A0AAW2EHE1_9HYME</name>
<gene>
    <name evidence="2" type="ORF">PUN28_019079</name>
</gene>
<sequence>MRSFASPARNNCNCTHNCRLVLFPAALSSPLPLSALLYFRPMLLWPMRGHCQQNGRSERYNAACTGFLPRRRHRHLSLVPSPAHRSSRELRIIRRPAAILIFRDFVRHSLRCQALPVTCLAAQK</sequence>